<dbReference type="Proteomes" id="UP001054945">
    <property type="component" value="Unassembled WGS sequence"/>
</dbReference>
<dbReference type="AlphaFoldDB" id="A0AAV4M930"/>
<proteinExistence type="predicted"/>
<gene>
    <name evidence="1" type="ORF">CEXT_639731</name>
</gene>
<reference evidence="1 2" key="1">
    <citation type="submission" date="2021-06" db="EMBL/GenBank/DDBJ databases">
        <title>Caerostris extrusa draft genome.</title>
        <authorList>
            <person name="Kono N."/>
            <person name="Arakawa K."/>
        </authorList>
    </citation>
    <scope>NUCLEOTIDE SEQUENCE [LARGE SCALE GENOMIC DNA]</scope>
</reference>
<name>A0AAV4M930_CAEEX</name>
<keyword evidence="2" id="KW-1185">Reference proteome</keyword>
<comment type="caution">
    <text evidence="1">The sequence shown here is derived from an EMBL/GenBank/DDBJ whole genome shotgun (WGS) entry which is preliminary data.</text>
</comment>
<sequence length="221" mass="25499">MSPAMILFAILIFNQSHTEKAVYRHKSSSASMEYDCHSSASCRNISPPAKSPKCTFSVKTFQKYIPDTKWEDKLERKYAMQKIPLAEDHIHDHLEPNLQSSPDVSCDCRVKCHDERSLNVQSRLNSPRRRHILKLRVLGVKSTSDLEAEDEHVELKRGTKTLTPANKMRSFNLEEASQPFPYVYTLVVTPPVRKMNKTHTNNKFHTNNIDLLLQARKRTHT</sequence>
<protein>
    <submittedName>
        <fullName evidence="1">Uncharacterized protein</fullName>
    </submittedName>
</protein>
<organism evidence="1 2">
    <name type="scientific">Caerostris extrusa</name>
    <name type="common">Bark spider</name>
    <name type="synonym">Caerostris bankana</name>
    <dbReference type="NCBI Taxonomy" id="172846"/>
    <lineage>
        <taxon>Eukaryota</taxon>
        <taxon>Metazoa</taxon>
        <taxon>Ecdysozoa</taxon>
        <taxon>Arthropoda</taxon>
        <taxon>Chelicerata</taxon>
        <taxon>Arachnida</taxon>
        <taxon>Araneae</taxon>
        <taxon>Araneomorphae</taxon>
        <taxon>Entelegynae</taxon>
        <taxon>Araneoidea</taxon>
        <taxon>Araneidae</taxon>
        <taxon>Caerostris</taxon>
    </lineage>
</organism>
<evidence type="ECO:0000313" key="2">
    <source>
        <dbReference type="Proteomes" id="UP001054945"/>
    </source>
</evidence>
<accession>A0AAV4M930</accession>
<evidence type="ECO:0000313" key="1">
    <source>
        <dbReference type="EMBL" id="GIX68873.1"/>
    </source>
</evidence>
<dbReference type="EMBL" id="BPLR01019531">
    <property type="protein sequence ID" value="GIX68873.1"/>
    <property type="molecule type" value="Genomic_DNA"/>
</dbReference>